<reference evidence="1 2" key="1">
    <citation type="submission" date="2014-04" db="EMBL/GenBank/DDBJ databases">
        <title>Evolutionary Origins and Diversification of the Mycorrhizal Mutualists.</title>
        <authorList>
            <consortium name="DOE Joint Genome Institute"/>
            <consortium name="Mycorrhizal Genomics Consortium"/>
            <person name="Kohler A."/>
            <person name="Kuo A."/>
            <person name="Nagy L.G."/>
            <person name="Floudas D."/>
            <person name="Copeland A."/>
            <person name="Barry K.W."/>
            <person name="Cichocki N."/>
            <person name="Veneault-Fourrey C."/>
            <person name="LaButti K."/>
            <person name="Lindquist E.A."/>
            <person name="Lipzen A."/>
            <person name="Lundell T."/>
            <person name="Morin E."/>
            <person name="Murat C."/>
            <person name="Riley R."/>
            <person name="Ohm R."/>
            <person name="Sun H."/>
            <person name="Tunlid A."/>
            <person name="Henrissat B."/>
            <person name="Grigoriev I.V."/>
            <person name="Hibbett D.S."/>
            <person name="Martin F."/>
        </authorList>
    </citation>
    <scope>NUCLEOTIDE SEQUENCE [LARGE SCALE GENOMIC DNA]</scope>
    <source>
        <strain evidence="1 2">Koide BX008</strain>
    </source>
</reference>
<protein>
    <submittedName>
        <fullName evidence="1">Uncharacterized protein</fullName>
    </submittedName>
</protein>
<keyword evidence="2" id="KW-1185">Reference proteome</keyword>
<name>A0A0C2SKK9_AMAMK</name>
<dbReference type="InParanoid" id="A0A0C2SKK9"/>
<dbReference type="EMBL" id="KN818256">
    <property type="protein sequence ID" value="KIL63765.1"/>
    <property type="molecule type" value="Genomic_DNA"/>
</dbReference>
<dbReference type="AlphaFoldDB" id="A0A0C2SKK9"/>
<evidence type="ECO:0000313" key="2">
    <source>
        <dbReference type="Proteomes" id="UP000054549"/>
    </source>
</evidence>
<evidence type="ECO:0000313" key="1">
    <source>
        <dbReference type="EMBL" id="KIL63765.1"/>
    </source>
</evidence>
<proteinExistence type="predicted"/>
<dbReference type="Proteomes" id="UP000054549">
    <property type="component" value="Unassembled WGS sequence"/>
</dbReference>
<sequence>MPDVNALILFINAHPTALLCLTVRECHYTLAPFRYRFRNCFHPGNSLKRLPSFSPWYHRHSTCHPDNVTQRITPRIFRKTTGVQDQEHSDMPHNSPIYTRHKFQVHRDFFHTAFHLRR</sequence>
<dbReference type="HOGENOM" id="CLU_2072550_0_0_1"/>
<accession>A0A0C2SKK9</accession>
<organism evidence="1 2">
    <name type="scientific">Amanita muscaria (strain Koide BX008)</name>
    <dbReference type="NCBI Taxonomy" id="946122"/>
    <lineage>
        <taxon>Eukaryota</taxon>
        <taxon>Fungi</taxon>
        <taxon>Dikarya</taxon>
        <taxon>Basidiomycota</taxon>
        <taxon>Agaricomycotina</taxon>
        <taxon>Agaricomycetes</taxon>
        <taxon>Agaricomycetidae</taxon>
        <taxon>Agaricales</taxon>
        <taxon>Pluteineae</taxon>
        <taxon>Amanitaceae</taxon>
        <taxon>Amanita</taxon>
    </lineage>
</organism>
<gene>
    <name evidence="1" type="ORF">M378DRAFT_164229</name>
</gene>